<evidence type="ECO:0000313" key="1">
    <source>
        <dbReference type="EMBL" id="KYC47588.1"/>
    </source>
</evidence>
<accession>A0A150IRT6</accession>
<organism evidence="1 2">
    <name type="scientific">Candidatus Methanofastidiosum methylothiophilum</name>
    <dbReference type="NCBI Taxonomy" id="1705564"/>
    <lineage>
        <taxon>Archaea</taxon>
        <taxon>Methanobacteriati</taxon>
        <taxon>Methanobacteriota</taxon>
        <taxon>Stenosarchaea group</taxon>
        <taxon>Candidatus Methanofastidiosia</taxon>
        <taxon>Candidatus Methanofastidiosales</taxon>
        <taxon>Candidatus Methanofastidiosaceae</taxon>
        <taxon>Candidatus Methanofastidiosum</taxon>
    </lineage>
</organism>
<dbReference type="Proteomes" id="UP000075398">
    <property type="component" value="Unassembled WGS sequence"/>
</dbReference>
<protein>
    <recommendedName>
        <fullName evidence="3">Phage late control gene D protein (GPD)</fullName>
    </recommendedName>
</protein>
<reference evidence="1 2" key="1">
    <citation type="journal article" date="2016" name="ISME J.">
        <title>Chasing the elusive Euryarchaeota class WSA2: genomes reveal a uniquely fastidious methyl-reducing methanogen.</title>
        <authorList>
            <person name="Nobu M.K."/>
            <person name="Narihiro T."/>
            <person name="Kuroda K."/>
            <person name="Mei R."/>
            <person name="Liu W.T."/>
        </authorList>
    </citation>
    <scope>NUCLEOTIDE SEQUENCE [LARGE SCALE GENOMIC DNA]</scope>
    <source>
        <strain evidence="1">U1lsi0528_Bin055</strain>
    </source>
</reference>
<gene>
    <name evidence="1" type="ORF">AMQ22_01949</name>
</gene>
<evidence type="ECO:0000313" key="2">
    <source>
        <dbReference type="Proteomes" id="UP000075398"/>
    </source>
</evidence>
<dbReference type="AlphaFoldDB" id="A0A150IRT6"/>
<sequence>MSSVSVSVTGFTNPISVVLQESHDSLSTLIIESIECPVEIGDEIECYFTSDDTTEKRFKGYVKQIDRKIPDNTYVITANDMFIRAVEYFFAATDPNNPFSRNHIQAETLVGDVLAEAGLTNYVYQTSYFELFTMRTEGIQVNLISANDFVKNIARILAWSVWCDENGIVYFKNRKPYVMTGTSGEYGDIPDVPIDYTLTDALMLSGSYGKDDKNLRNKVIVYTEDGSATASASSPYVPSGFYRTTIMGADGIVAQSNAQYVANVNLNLLNRLTEQLSCQVIGNPMLAARKVISVNSTLFNLSGNWYIYTCQHEFSRSGYTNSLILRK</sequence>
<comment type="caution">
    <text evidence="1">The sequence shown here is derived from an EMBL/GenBank/DDBJ whole genome shotgun (WGS) entry which is preliminary data.</text>
</comment>
<name>A0A150IRT6_9EURY</name>
<dbReference type="EMBL" id="LNGC01000147">
    <property type="protein sequence ID" value="KYC47588.1"/>
    <property type="molecule type" value="Genomic_DNA"/>
</dbReference>
<evidence type="ECO:0008006" key="3">
    <source>
        <dbReference type="Google" id="ProtNLM"/>
    </source>
</evidence>
<proteinExistence type="predicted"/>